<gene>
    <name evidence="2" type="ORF">BD410DRAFT_807234</name>
</gene>
<feature type="compositionally biased region" description="Acidic residues" evidence="1">
    <location>
        <begin position="88"/>
        <end position="97"/>
    </location>
</feature>
<dbReference type="STRING" id="50990.A0A4Y7PPZ2"/>
<feature type="compositionally biased region" description="Acidic residues" evidence="1">
    <location>
        <begin position="62"/>
        <end position="78"/>
    </location>
</feature>
<keyword evidence="3" id="KW-1185">Reference proteome</keyword>
<proteinExistence type="predicted"/>
<name>A0A4Y7PPZ2_9AGAM</name>
<feature type="region of interest" description="Disordered" evidence="1">
    <location>
        <begin position="1"/>
        <end position="202"/>
    </location>
</feature>
<sequence length="484" mass="53587">MSKHNHFGSDEEHSTSDSEYYPSDRENFTSNGENSSTDDEHSNSDSENANSNDESSNMSGEDSGEESGDSNSDDEDSNSDNGLPNSDSENDTPDSDDELVRRVGMMSVKDSTRRSRRSSPPASVASGSNEVEELAQSLAALEFTTSRSSLRSERPSTPPPRRFLSNEKRTLSSQSAPVHRTSEKHPPYRRSLSANTTPVPNRRGFSVLAETELQSRTVAHNAMGLGVSPNTPERKNARQPHVEDFDILRQEVTIFAAEVFRAADEGAAEYAAKKYATLASSGKSVLSGKYKAAEDKIAQCVDRVYQIAANDASNCAEIKYKSVSRDHTGSGCPRPFSPLDGNSRGFGANPRRNKHKRMLDYISDKLPDITQVKLCLKMKKPLSDSEKDGYIYVIEVKNPITPQLTHLKVGRSETRMKQICHWRRHYGYGNTSLRGVEPGSRTILLEALIHIELMSYAIPIEEPTSMTRKPCTHCRKKASGDFLI</sequence>
<accession>A0A4Y7PPZ2</accession>
<dbReference type="OrthoDB" id="2417614at2759"/>
<feature type="compositionally biased region" description="Basic and acidic residues" evidence="1">
    <location>
        <begin position="7"/>
        <end position="27"/>
    </location>
</feature>
<dbReference type="EMBL" id="ML170220">
    <property type="protein sequence ID" value="TDL17503.1"/>
    <property type="molecule type" value="Genomic_DNA"/>
</dbReference>
<feature type="region of interest" description="Disordered" evidence="1">
    <location>
        <begin position="329"/>
        <end position="350"/>
    </location>
</feature>
<organism evidence="2 3">
    <name type="scientific">Rickenella mellea</name>
    <dbReference type="NCBI Taxonomy" id="50990"/>
    <lineage>
        <taxon>Eukaryota</taxon>
        <taxon>Fungi</taxon>
        <taxon>Dikarya</taxon>
        <taxon>Basidiomycota</taxon>
        <taxon>Agaricomycotina</taxon>
        <taxon>Agaricomycetes</taxon>
        <taxon>Hymenochaetales</taxon>
        <taxon>Rickenellaceae</taxon>
        <taxon>Rickenella</taxon>
    </lineage>
</organism>
<evidence type="ECO:0000256" key="1">
    <source>
        <dbReference type="SAM" id="MobiDB-lite"/>
    </source>
</evidence>
<feature type="compositionally biased region" description="Low complexity" evidence="1">
    <location>
        <begin position="118"/>
        <end position="128"/>
    </location>
</feature>
<dbReference type="AlphaFoldDB" id="A0A4Y7PPZ2"/>
<evidence type="ECO:0008006" key="4">
    <source>
        <dbReference type="Google" id="ProtNLM"/>
    </source>
</evidence>
<evidence type="ECO:0000313" key="3">
    <source>
        <dbReference type="Proteomes" id="UP000294933"/>
    </source>
</evidence>
<feature type="compositionally biased region" description="Low complexity" evidence="1">
    <location>
        <begin position="45"/>
        <end position="61"/>
    </location>
</feature>
<reference evidence="2 3" key="1">
    <citation type="submission" date="2018-06" db="EMBL/GenBank/DDBJ databases">
        <title>A transcriptomic atlas of mushroom development highlights an independent origin of complex multicellularity.</title>
        <authorList>
            <consortium name="DOE Joint Genome Institute"/>
            <person name="Krizsan K."/>
            <person name="Almasi E."/>
            <person name="Merenyi Z."/>
            <person name="Sahu N."/>
            <person name="Viragh M."/>
            <person name="Koszo T."/>
            <person name="Mondo S."/>
            <person name="Kiss B."/>
            <person name="Balint B."/>
            <person name="Kues U."/>
            <person name="Barry K."/>
            <person name="Hegedus J.C."/>
            <person name="Henrissat B."/>
            <person name="Johnson J."/>
            <person name="Lipzen A."/>
            <person name="Ohm R."/>
            <person name="Nagy I."/>
            <person name="Pangilinan J."/>
            <person name="Yan J."/>
            <person name="Xiong Y."/>
            <person name="Grigoriev I.V."/>
            <person name="Hibbett D.S."/>
            <person name="Nagy L.G."/>
        </authorList>
    </citation>
    <scope>NUCLEOTIDE SEQUENCE [LARGE SCALE GENOMIC DNA]</scope>
    <source>
        <strain evidence="2 3">SZMC22713</strain>
    </source>
</reference>
<dbReference type="VEuPathDB" id="FungiDB:BD410DRAFT_807234"/>
<protein>
    <recommendedName>
        <fullName evidence="4">DUF1766-domain-containing protein</fullName>
    </recommendedName>
</protein>
<evidence type="ECO:0000313" key="2">
    <source>
        <dbReference type="EMBL" id="TDL17503.1"/>
    </source>
</evidence>
<dbReference type="Proteomes" id="UP000294933">
    <property type="component" value="Unassembled WGS sequence"/>
</dbReference>